<evidence type="ECO:0008006" key="13">
    <source>
        <dbReference type="Google" id="ProtNLM"/>
    </source>
</evidence>
<evidence type="ECO:0000256" key="7">
    <source>
        <dbReference type="ARBA" id="ARBA00023316"/>
    </source>
</evidence>
<evidence type="ECO:0000256" key="3">
    <source>
        <dbReference type="ARBA" id="ARBA00022512"/>
    </source>
</evidence>
<evidence type="ECO:0000256" key="8">
    <source>
        <dbReference type="PROSITE-ProRule" id="PRU10052"/>
    </source>
</evidence>
<dbReference type="InterPro" id="IPR011050">
    <property type="entry name" value="Pectin_lyase_fold/virulence"/>
</dbReference>
<name>A0AA87Z876_FICCA</name>
<evidence type="ECO:0000256" key="1">
    <source>
        <dbReference type="ARBA" id="ARBA00004191"/>
    </source>
</evidence>
<keyword evidence="10" id="KW-0732">Signal</keyword>
<keyword evidence="5 9" id="KW-0378">Hydrolase</keyword>
<evidence type="ECO:0000313" key="11">
    <source>
        <dbReference type="EMBL" id="GMN27814.1"/>
    </source>
</evidence>
<dbReference type="InterPro" id="IPR000743">
    <property type="entry name" value="Glyco_hydro_28"/>
</dbReference>
<keyword evidence="7" id="KW-0961">Cell wall biogenesis/degradation</keyword>
<feature type="chain" id="PRO_5041695514" description="Polygalacturonase" evidence="10">
    <location>
        <begin position="27"/>
        <end position="401"/>
    </location>
</feature>
<dbReference type="InterPro" id="IPR012334">
    <property type="entry name" value="Pectin_lyas_fold"/>
</dbReference>
<keyword evidence="3" id="KW-0134">Cell wall</keyword>
<comment type="subcellular location">
    <subcellularLocation>
        <location evidence="1">Secreted</location>
        <location evidence="1">Cell wall</location>
    </subcellularLocation>
</comment>
<dbReference type="PANTHER" id="PTHR31375">
    <property type="match status" value="1"/>
</dbReference>
<evidence type="ECO:0000256" key="6">
    <source>
        <dbReference type="ARBA" id="ARBA00023295"/>
    </source>
</evidence>
<comment type="similarity">
    <text evidence="2 9">Belongs to the glycosyl hydrolase 28 family.</text>
</comment>
<sequence length="401" mass="43013">MGLKLNIIFMAALFGLILDSSNIANSQILRFEATDNGAILPQSDITQALLKAWSNACASTSPSKVVIPNGIFKLSGASLEGPCNAPIEFNLQGILQAPPADANFTGGDTWVAFEYVDFLTVSGGGIFDGQGKPTWGKDCAKDQYCGNLPINVRFNYVTNSIIQDVTSLDSKQFHINVLGCQNVTFQHVKIIADENSPHTDGIHIGRSTDIKILDSNIQTGDDCISLGDGSKHITIAKVTCGPGHGISIGSLGKYPNEEPVNRVDVKGCILKNTKNGVRIKTWPDSQEGEASDMHFEDIVMENVGNPIMIDQEYCPWNQCDSQLPSRVQISGVSFNNIRGTSSTALAVKLICSGGLPCQDVEMTDINLKYSGEEGEITSECKNVKPTVSGIQNPPACVTIEA</sequence>
<organism evidence="11 12">
    <name type="scientific">Ficus carica</name>
    <name type="common">Common fig</name>
    <dbReference type="NCBI Taxonomy" id="3494"/>
    <lineage>
        <taxon>Eukaryota</taxon>
        <taxon>Viridiplantae</taxon>
        <taxon>Streptophyta</taxon>
        <taxon>Embryophyta</taxon>
        <taxon>Tracheophyta</taxon>
        <taxon>Spermatophyta</taxon>
        <taxon>Magnoliopsida</taxon>
        <taxon>eudicotyledons</taxon>
        <taxon>Gunneridae</taxon>
        <taxon>Pentapetalae</taxon>
        <taxon>rosids</taxon>
        <taxon>fabids</taxon>
        <taxon>Rosales</taxon>
        <taxon>Moraceae</taxon>
        <taxon>Ficeae</taxon>
        <taxon>Ficus</taxon>
    </lineage>
</organism>
<dbReference type="Pfam" id="PF00295">
    <property type="entry name" value="Glyco_hydro_28"/>
    <property type="match status" value="1"/>
</dbReference>
<reference evidence="11" key="1">
    <citation type="submission" date="2023-07" db="EMBL/GenBank/DDBJ databases">
        <title>draft genome sequence of fig (Ficus carica).</title>
        <authorList>
            <person name="Takahashi T."/>
            <person name="Nishimura K."/>
        </authorList>
    </citation>
    <scope>NUCLEOTIDE SEQUENCE</scope>
</reference>
<dbReference type="SMART" id="SM00710">
    <property type="entry name" value="PbH1"/>
    <property type="match status" value="6"/>
</dbReference>
<dbReference type="GO" id="GO:0005975">
    <property type="term" value="P:carbohydrate metabolic process"/>
    <property type="evidence" value="ECO:0007669"/>
    <property type="project" value="InterPro"/>
</dbReference>
<dbReference type="SUPFAM" id="SSF51126">
    <property type="entry name" value="Pectin lyase-like"/>
    <property type="match status" value="1"/>
</dbReference>
<evidence type="ECO:0000256" key="9">
    <source>
        <dbReference type="RuleBase" id="RU361169"/>
    </source>
</evidence>
<feature type="active site" evidence="8">
    <location>
        <position position="244"/>
    </location>
</feature>
<feature type="signal peptide" evidence="10">
    <location>
        <begin position="1"/>
        <end position="26"/>
    </location>
</feature>
<dbReference type="PROSITE" id="PS00502">
    <property type="entry name" value="POLYGALACTURONASE"/>
    <property type="match status" value="1"/>
</dbReference>
<proteinExistence type="inferred from homology"/>
<evidence type="ECO:0000256" key="5">
    <source>
        <dbReference type="ARBA" id="ARBA00022801"/>
    </source>
</evidence>
<dbReference type="EMBL" id="BTGU01000002">
    <property type="protein sequence ID" value="GMN27814.1"/>
    <property type="molecule type" value="Genomic_DNA"/>
</dbReference>
<dbReference type="AlphaFoldDB" id="A0AA87Z876"/>
<dbReference type="GO" id="GO:0004650">
    <property type="term" value="F:polygalacturonase activity"/>
    <property type="evidence" value="ECO:0007669"/>
    <property type="project" value="InterPro"/>
</dbReference>
<keyword evidence="6 9" id="KW-0326">Glycosidase</keyword>
<evidence type="ECO:0000256" key="4">
    <source>
        <dbReference type="ARBA" id="ARBA00022525"/>
    </source>
</evidence>
<keyword evidence="12" id="KW-1185">Reference proteome</keyword>
<evidence type="ECO:0000256" key="10">
    <source>
        <dbReference type="SAM" id="SignalP"/>
    </source>
</evidence>
<dbReference type="Gene3D" id="2.160.20.10">
    <property type="entry name" value="Single-stranded right-handed beta-helix, Pectin lyase-like"/>
    <property type="match status" value="1"/>
</dbReference>
<gene>
    <name evidence="11" type="ORF">TIFTF001_001807</name>
</gene>
<comment type="caution">
    <text evidence="11">The sequence shown here is derived from an EMBL/GenBank/DDBJ whole genome shotgun (WGS) entry which is preliminary data.</text>
</comment>
<dbReference type="GO" id="GO:0071555">
    <property type="term" value="P:cell wall organization"/>
    <property type="evidence" value="ECO:0007669"/>
    <property type="project" value="UniProtKB-KW"/>
</dbReference>
<evidence type="ECO:0000256" key="2">
    <source>
        <dbReference type="ARBA" id="ARBA00008834"/>
    </source>
</evidence>
<dbReference type="InterPro" id="IPR006626">
    <property type="entry name" value="PbH1"/>
</dbReference>
<dbReference type="Proteomes" id="UP001187192">
    <property type="component" value="Unassembled WGS sequence"/>
</dbReference>
<keyword evidence="4" id="KW-0964">Secreted</keyword>
<accession>A0AA87Z876</accession>
<protein>
    <recommendedName>
        <fullName evidence="13">Polygalacturonase</fullName>
    </recommendedName>
</protein>
<evidence type="ECO:0000313" key="12">
    <source>
        <dbReference type="Proteomes" id="UP001187192"/>
    </source>
</evidence>
<dbReference type="FunFam" id="2.160.20.10:FF:000004">
    <property type="entry name" value="Pectin lyase-like superfamily protein"/>
    <property type="match status" value="1"/>
</dbReference>